<evidence type="ECO:0000313" key="3">
    <source>
        <dbReference type="Proteomes" id="UP001474421"/>
    </source>
</evidence>
<dbReference type="EMBL" id="JAOTOJ010000007">
    <property type="protein sequence ID" value="KAK9399231.1"/>
    <property type="molecule type" value="Genomic_DNA"/>
</dbReference>
<dbReference type="Proteomes" id="UP001474421">
    <property type="component" value="Unassembled WGS sequence"/>
</dbReference>
<feature type="region of interest" description="Disordered" evidence="1">
    <location>
        <begin position="1"/>
        <end position="21"/>
    </location>
</feature>
<organism evidence="2 3">
    <name type="scientific">Crotalus adamanteus</name>
    <name type="common">Eastern diamondback rattlesnake</name>
    <dbReference type="NCBI Taxonomy" id="8729"/>
    <lineage>
        <taxon>Eukaryota</taxon>
        <taxon>Metazoa</taxon>
        <taxon>Chordata</taxon>
        <taxon>Craniata</taxon>
        <taxon>Vertebrata</taxon>
        <taxon>Euteleostomi</taxon>
        <taxon>Lepidosauria</taxon>
        <taxon>Squamata</taxon>
        <taxon>Bifurcata</taxon>
        <taxon>Unidentata</taxon>
        <taxon>Episquamata</taxon>
        <taxon>Toxicofera</taxon>
        <taxon>Serpentes</taxon>
        <taxon>Colubroidea</taxon>
        <taxon>Viperidae</taxon>
        <taxon>Crotalinae</taxon>
        <taxon>Crotalus</taxon>
    </lineage>
</organism>
<protein>
    <submittedName>
        <fullName evidence="2">Dihydropyrimidinase-related protein 1-like</fullName>
    </submittedName>
</protein>
<keyword evidence="3" id="KW-1185">Reference proteome</keyword>
<name>A0AAW1BBX5_CROAD</name>
<dbReference type="AlphaFoldDB" id="A0AAW1BBX5"/>
<feature type="region of interest" description="Disordered" evidence="1">
    <location>
        <begin position="59"/>
        <end position="145"/>
    </location>
</feature>
<accession>A0AAW1BBX5</accession>
<feature type="compositionally biased region" description="Gly residues" evidence="1">
    <location>
        <begin position="131"/>
        <end position="145"/>
    </location>
</feature>
<sequence>MAGRQRPGGRSGEEAEDELPVYLARPGTAAQTPRQKYGGMFAAVEGAFENKTLDFQAYSVGQKGARTPRSGSRSDLLDRAGEAGGDCSEVSGSGFSSPAGEANDRRPALCLELRPPLADQPWPGPEEGKVKPGGGECGSDGLGAGPGEGAWGLGAAPGEGLGTAGVILGGFGAGQMAISLVFAGRLGGGSGGTSVLLPRASALVHA</sequence>
<evidence type="ECO:0000256" key="1">
    <source>
        <dbReference type="SAM" id="MobiDB-lite"/>
    </source>
</evidence>
<comment type="caution">
    <text evidence="2">The sequence shown here is derived from an EMBL/GenBank/DDBJ whole genome shotgun (WGS) entry which is preliminary data.</text>
</comment>
<gene>
    <name evidence="2" type="ORF">NXF25_014200</name>
</gene>
<evidence type="ECO:0000313" key="2">
    <source>
        <dbReference type="EMBL" id="KAK9399231.1"/>
    </source>
</evidence>
<proteinExistence type="predicted"/>
<reference evidence="2 3" key="1">
    <citation type="journal article" date="2024" name="Proc. Natl. Acad. Sci. U.S.A.">
        <title>The genetic regulatory architecture and epigenomic basis for age-related changes in rattlesnake venom.</title>
        <authorList>
            <person name="Hogan M.P."/>
            <person name="Holding M.L."/>
            <person name="Nystrom G.S."/>
            <person name="Colston T.J."/>
            <person name="Bartlett D.A."/>
            <person name="Mason A.J."/>
            <person name="Ellsworth S.A."/>
            <person name="Rautsaw R.M."/>
            <person name="Lawrence K.C."/>
            <person name="Strickland J.L."/>
            <person name="He B."/>
            <person name="Fraser P."/>
            <person name="Margres M.J."/>
            <person name="Gilbert D.M."/>
            <person name="Gibbs H.L."/>
            <person name="Parkinson C.L."/>
            <person name="Rokyta D.R."/>
        </authorList>
    </citation>
    <scope>NUCLEOTIDE SEQUENCE [LARGE SCALE GENOMIC DNA]</scope>
    <source>
        <strain evidence="2">DRR0105</strain>
    </source>
</reference>